<sequence length="436" mass="48975">MPLISSPKAAYNESPFMLDMAASSAARSSLREQLQPLRRLAGLNWALDVLATCITVTEDIEEMLAVEFFRSLAPALLRRPPHARRGAEEERPTLAARGFDGPAIPAHSVAAAHTADITTNSLKANRRRRLRGARVYGSEDHAHGLPYALRLPSRRMRLSARWQGRESPNSSSAHRGRKRAPREEEVRIENGAPFSTSEEQQFRTPEAVTLSLEADHLRRMDAPRRRDTNSGVATTGIIGYYFDLGVLKKTGTLRDGPSIFGRDCSRRRIFERQHEYETTMFRSTMTQRDVLLDTLRLTTSTTVAHTASRIRRKQKELGTVHGQAGRQAQRNGRSGFLELLSRAGQEDVYLCTRPNGNGNRRTNCRYRILDMPDTRREYRNKERAGHMARGIENHWCTGYLELAQPLRISTQLGAPKLIPKGVCGDNGAISGEEHCN</sequence>
<proteinExistence type="predicted"/>
<keyword evidence="3" id="KW-1185">Reference proteome</keyword>
<reference evidence="2 3" key="1">
    <citation type="submission" date="2020-01" db="EMBL/GenBank/DDBJ databases">
        <authorList>
            <consortium name="DOE Joint Genome Institute"/>
            <person name="Haridas S."/>
            <person name="Albert R."/>
            <person name="Binder M."/>
            <person name="Bloem J."/>
            <person name="Labutti K."/>
            <person name="Salamov A."/>
            <person name="Andreopoulos B."/>
            <person name="Baker S.E."/>
            <person name="Barry K."/>
            <person name="Bills G."/>
            <person name="Bluhm B.H."/>
            <person name="Cannon C."/>
            <person name="Castanera R."/>
            <person name="Culley D.E."/>
            <person name="Daum C."/>
            <person name="Ezra D."/>
            <person name="Gonzalez J.B."/>
            <person name="Henrissat B."/>
            <person name="Kuo A."/>
            <person name="Liang C."/>
            <person name="Lipzen A."/>
            <person name="Lutzoni F."/>
            <person name="Magnuson J."/>
            <person name="Mondo S."/>
            <person name="Nolan M."/>
            <person name="Ohm R."/>
            <person name="Pangilinan J."/>
            <person name="Park H.-J.H."/>
            <person name="Ramirez L."/>
            <person name="Alfaro M."/>
            <person name="Sun H."/>
            <person name="Tritt A."/>
            <person name="Yoshinaga Y."/>
            <person name="Zwiers L.-H.L."/>
            <person name="Turgeon B.G."/>
            <person name="Goodwin S.B."/>
            <person name="Spatafora J.W."/>
            <person name="Crous P.W."/>
            <person name="Grigoriev I.V."/>
        </authorList>
    </citation>
    <scope>NUCLEOTIDE SEQUENCE [LARGE SCALE GENOMIC DNA]</scope>
    <source>
        <strain evidence="2 3">CBS 611.86</strain>
    </source>
</reference>
<feature type="compositionally biased region" description="Polar residues" evidence="1">
    <location>
        <begin position="193"/>
        <end position="203"/>
    </location>
</feature>
<dbReference type="EMBL" id="JAADJZ010000021">
    <property type="protein sequence ID" value="KAF2868029.1"/>
    <property type="molecule type" value="Genomic_DNA"/>
</dbReference>
<dbReference type="AlphaFoldDB" id="A0A7C8I156"/>
<gene>
    <name evidence="2" type="ORF">BDV95DRAFT_597760</name>
</gene>
<protein>
    <submittedName>
        <fullName evidence="2">Uncharacterized protein</fullName>
    </submittedName>
</protein>
<comment type="caution">
    <text evidence="2">The sequence shown here is derived from an EMBL/GenBank/DDBJ whole genome shotgun (WGS) entry which is preliminary data.</text>
</comment>
<dbReference type="Proteomes" id="UP000481861">
    <property type="component" value="Unassembled WGS sequence"/>
</dbReference>
<evidence type="ECO:0000313" key="2">
    <source>
        <dbReference type="EMBL" id="KAF2868029.1"/>
    </source>
</evidence>
<evidence type="ECO:0000313" key="3">
    <source>
        <dbReference type="Proteomes" id="UP000481861"/>
    </source>
</evidence>
<feature type="region of interest" description="Disordered" evidence="1">
    <location>
        <begin position="160"/>
        <end position="205"/>
    </location>
</feature>
<name>A0A7C8I156_9PLEO</name>
<accession>A0A7C8I156</accession>
<organism evidence="2 3">
    <name type="scientific">Massariosphaeria phaeospora</name>
    <dbReference type="NCBI Taxonomy" id="100035"/>
    <lineage>
        <taxon>Eukaryota</taxon>
        <taxon>Fungi</taxon>
        <taxon>Dikarya</taxon>
        <taxon>Ascomycota</taxon>
        <taxon>Pezizomycotina</taxon>
        <taxon>Dothideomycetes</taxon>
        <taxon>Pleosporomycetidae</taxon>
        <taxon>Pleosporales</taxon>
        <taxon>Pleosporales incertae sedis</taxon>
        <taxon>Massariosphaeria</taxon>
    </lineage>
</organism>
<evidence type="ECO:0000256" key="1">
    <source>
        <dbReference type="SAM" id="MobiDB-lite"/>
    </source>
</evidence>